<evidence type="ECO:0000256" key="5">
    <source>
        <dbReference type="RuleBase" id="RU004006"/>
    </source>
</evidence>
<dbReference type="GO" id="GO:0003735">
    <property type="term" value="F:structural constituent of ribosome"/>
    <property type="evidence" value="ECO:0007669"/>
    <property type="project" value="InterPro"/>
</dbReference>
<dbReference type="InterPro" id="IPR001063">
    <property type="entry name" value="Ribosomal_uL22"/>
</dbReference>
<gene>
    <name evidence="7" type="ORF">A2690_03995</name>
</gene>
<keyword evidence="5" id="KW-0699">rRNA-binding</keyword>
<evidence type="ECO:0000256" key="4">
    <source>
        <dbReference type="RuleBase" id="RU004005"/>
    </source>
</evidence>
<dbReference type="PANTHER" id="PTHR13501">
    <property type="entry name" value="CHLOROPLAST 50S RIBOSOMAL PROTEIN L22-RELATED"/>
    <property type="match status" value="1"/>
</dbReference>
<evidence type="ECO:0000313" key="7">
    <source>
        <dbReference type="EMBL" id="OGK16483.1"/>
    </source>
</evidence>
<evidence type="ECO:0000256" key="3">
    <source>
        <dbReference type="ARBA" id="ARBA00023274"/>
    </source>
</evidence>
<dbReference type="SUPFAM" id="SSF54843">
    <property type="entry name" value="Ribosomal protein L22"/>
    <property type="match status" value="1"/>
</dbReference>
<reference evidence="7 8" key="1">
    <citation type="journal article" date="2016" name="Nat. Commun.">
        <title>Thousands of microbial genomes shed light on interconnected biogeochemical processes in an aquifer system.</title>
        <authorList>
            <person name="Anantharaman K."/>
            <person name="Brown C.T."/>
            <person name="Hug L.A."/>
            <person name="Sharon I."/>
            <person name="Castelle C.J."/>
            <person name="Probst A.J."/>
            <person name="Thomas B.C."/>
            <person name="Singh A."/>
            <person name="Wilkins M.J."/>
            <person name="Karaoz U."/>
            <person name="Brodie E.L."/>
            <person name="Williams K.H."/>
            <person name="Hubbard S.S."/>
            <person name="Banfield J.F."/>
        </authorList>
    </citation>
    <scope>NUCLEOTIDE SEQUENCE [LARGE SCALE GENOMIC DNA]</scope>
</reference>
<evidence type="ECO:0000256" key="6">
    <source>
        <dbReference type="RuleBase" id="RU004008"/>
    </source>
</evidence>
<dbReference type="Gene3D" id="3.90.470.10">
    <property type="entry name" value="Ribosomal protein L22/L17"/>
    <property type="match status" value="1"/>
</dbReference>
<name>A0A1F7GC77_9BACT</name>
<dbReference type="GO" id="GO:0015934">
    <property type="term" value="C:large ribosomal subunit"/>
    <property type="evidence" value="ECO:0007669"/>
    <property type="project" value="InterPro"/>
</dbReference>
<accession>A0A1F7GC77</accession>
<dbReference type="PANTHER" id="PTHR13501:SF8">
    <property type="entry name" value="LARGE RIBOSOMAL SUBUNIT PROTEIN UL22M"/>
    <property type="match status" value="1"/>
</dbReference>
<protein>
    <recommendedName>
        <fullName evidence="6">50S ribosomal protein L22</fullName>
    </recommendedName>
</protein>
<proteinExistence type="inferred from homology"/>
<dbReference type="InterPro" id="IPR036394">
    <property type="entry name" value="Ribosomal_uL22_sf"/>
</dbReference>
<dbReference type="GO" id="GO:0019843">
    <property type="term" value="F:rRNA binding"/>
    <property type="evidence" value="ECO:0007669"/>
    <property type="project" value="UniProtKB-KW"/>
</dbReference>
<dbReference type="AlphaFoldDB" id="A0A1F7GC77"/>
<dbReference type="CDD" id="cd00336">
    <property type="entry name" value="Ribosomal_L22"/>
    <property type="match status" value="1"/>
</dbReference>
<evidence type="ECO:0000256" key="1">
    <source>
        <dbReference type="ARBA" id="ARBA00009451"/>
    </source>
</evidence>
<evidence type="ECO:0000256" key="2">
    <source>
        <dbReference type="ARBA" id="ARBA00022980"/>
    </source>
</evidence>
<organism evidence="7 8">
    <name type="scientific">Candidatus Roizmanbacteria bacterium RIFCSPHIGHO2_01_FULL_39_12b</name>
    <dbReference type="NCBI Taxonomy" id="1802030"/>
    <lineage>
        <taxon>Bacteria</taxon>
        <taxon>Candidatus Roizmaniibacteriota</taxon>
    </lineage>
</organism>
<dbReference type="InterPro" id="IPR047867">
    <property type="entry name" value="Ribosomal_uL22_bac/org-type"/>
</dbReference>
<comment type="function">
    <text evidence="6">This protein binds specifically to 23S rRNA; its binding is stimulated by other ribosomal proteins, e.g., L4, L17, and L20. It is important during the early stages of 50S assembly. It makes multiple contacts with different domains of the 23S rRNA in the assembled 50S subunit and ribosome.</text>
</comment>
<dbReference type="EMBL" id="MFZF01000016">
    <property type="protein sequence ID" value="OGK16483.1"/>
    <property type="molecule type" value="Genomic_DNA"/>
</dbReference>
<comment type="subunit">
    <text evidence="5">Part of the 50S ribosomal subunit.</text>
</comment>
<comment type="similarity">
    <text evidence="1 4">Belongs to the universal ribosomal protein uL22 family.</text>
</comment>
<keyword evidence="3 4" id="KW-0687">Ribonucleoprotein</keyword>
<dbReference type="Proteomes" id="UP000178372">
    <property type="component" value="Unassembled WGS sequence"/>
</dbReference>
<dbReference type="Pfam" id="PF00237">
    <property type="entry name" value="Ribosomal_L22"/>
    <property type="match status" value="1"/>
</dbReference>
<dbReference type="GO" id="GO:0006412">
    <property type="term" value="P:translation"/>
    <property type="evidence" value="ECO:0007669"/>
    <property type="project" value="InterPro"/>
</dbReference>
<keyword evidence="5" id="KW-0694">RNA-binding</keyword>
<keyword evidence="2 4" id="KW-0689">Ribosomal protein</keyword>
<sequence>MNIRAQHKYIKVSPKKLRFVAKSIKGLKPIDAMSKLQLSRTRSAFMLYKAIKSAVDNGVAVYKISADTLSFAELKVDEGVYLRRIRAGARGMARPYHRRSSHITVVLTLSSKKKPVKTAGIVEKQVDTKKKEVKKQDVEKKFKSEKTNKK</sequence>
<evidence type="ECO:0000313" key="8">
    <source>
        <dbReference type="Proteomes" id="UP000178372"/>
    </source>
</evidence>
<comment type="caution">
    <text evidence="7">The sequence shown here is derived from an EMBL/GenBank/DDBJ whole genome shotgun (WGS) entry which is preliminary data.</text>
</comment>